<evidence type="ECO:0000313" key="2">
    <source>
        <dbReference type="Proteomes" id="UP000294933"/>
    </source>
</evidence>
<reference evidence="1 2" key="1">
    <citation type="submission" date="2018-06" db="EMBL/GenBank/DDBJ databases">
        <title>A transcriptomic atlas of mushroom development highlights an independent origin of complex multicellularity.</title>
        <authorList>
            <consortium name="DOE Joint Genome Institute"/>
            <person name="Krizsan K."/>
            <person name="Almasi E."/>
            <person name="Merenyi Z."/>
            <person name="Sahu N."/>
            <person name="Viragh M."/>
            <person name="Koszo T."/>
            <person name="Mondo S."/>
            <person name="Kiss B."/>
            <person name="Balint B."/>
            <person name="Kues U."/>
            <person name="Barry K."/>
            <person name="Hegedus J.C."/>
            <person name="Henrissat B."/>
            <person name="Johnson J."/>
            <person name="Lipzen A."/>
            <person name="Ohm R."/>
            <person name="Nagy I."/>
            <person name="Pangilinan J."/>
            <person name="Yan J."/>
            <person name="Xiong Y."/>
            <person name="Grigoriev I.V."/>
            <person name="Hibbett D.S."/>
            <person name="Nagy L.G."/>
        </authorList>
    </citation>
    <scope>NUCLEOTIDE SEQUENCE [LARGE SCALE GENOMIC DNA]</scope>
    <source>
        <strain evidence="1 2">SZMC22713</strain>
    </source>
</reference>
<evidence type="ECO:0000313" key="1">
    <source>
        <dbReference type="EMBL" id="TDL29685.1"/>
    </source>
</evidence>
<dbReference type="AlphaFoldDB" id="A0A4R5XGD2"/>
<proteinExistence type="predicted"/>
<sequence length="53" mass="6148">MCCWRRVRNVYLKCNHVVPLPDEHIDCRALTCKFSSAHPSTCVPPDCARTCWQ</sequence>
<organism evidence="1 2">
    <name type="scientific">Rickenella mellea</name>
    <dbReference type="NCBI Taxonomy" id="50990"/>
    <lineage>
        <taxon>Eukaryota</taxon>
        <taxon>Fungi</taxon>
        <taxon>Dikarya</taxon>
        <taxon>Basidiomycota</taxon>
        <taxon>Agaricomycotina</taxon>
        <taxon>Agaricomycetes</taxon>
        <taxon>Hymenochaetales</taxon>
        <taxon>Rickenellaceae</taxon>
        <taxon>Rickenella</taxon>
    </lineage>
</organism>
<dbReference type="EMBL" id="ML170156">
    <property type="protein sequence ID" value="TDL29685.1"/>
    <property type="molecule type" value="Genomic_DNA"/>
</dbReference>
<dbReference type="OrthoDB" id="2748942at2759"/>
<dbReference type="Proteomes" id="UP000294933">
    <property type="component" value="Unassembled WGS sequence"/>
</dbReference>
<protein>
    <submittedName>
        <fullName evidence="1">Uncharacterized protein</fullName>
    </submittedName>
</protein>
<dbReference type="VEuPathDB" id="FungiDB:BD410DRAFT_780162"/>
<accession>A0A4R5XGD2</accession>
<name>A0A4R5XGD2_9AGAM</name>
<keyword evidence="2" id="KW-1185">Reference proteome</keyword>
<gene>
    <name evidence="1" type="ORF">BD410DRAFT_780162</name>
</gene>